<comment type="caution">
    <text evidence="2">The sequence shown here is derived from an EMBL/GenBank/DDBJ whole genome shotgun (WGS) entry which is preliminary data.</text>
</comment>
<dbReference type="EMBL" id="BDGG01000002">
    <property type="protein sequence ID" value="GAU91980.1"/>
    <property type="molecule type" value="Genomic_DNA"/>
</dbReference>
<protein>
    <submittedName>
        <fullName evidence="2">Uncharacterized protein</fullName>
    </submittedName>
</protein>
<evidence type="ECO:0000256" key="1">
    <source>
        <dbReference type="SAM" id="MobiDB-lite"/>
    </source>
</evidence>
<dbReference type="Proteomes" id="UP000186922">
    <property type="component" value="Unassembled WGS sequence"/>
</dbReference>
<keyword evidence="3" id="KW-1185">Reference proteome</keyword>
<feature type="region of interest" description="Disordered" evidence="1">
    <location>
        <begin position="145"/>
        <end position="185"/>
    </location>
</feature>
<evidence type="ECO:0000313" key="2">
    <source>
        <dbReference type="EMBL" id="GAU91980.1"/>
    </source>
</evidence>
<feature type="compositionally biased region" description="Low complexity" evidence="1">
    <location>
        <begin position="146"/>
        <end position="164"/>
    </location>
</feature>
<evidence type="ECO:0000313" key="3">
    <source>
        <dbReference type="Proteomes" id="UP000186922"/>
    </source>
</evidence>
<feature type="compositionally biased region" description="Low complexity" evidence="1">
    <location>
        <begin position="86"/>
        <end position="108"/>
    </location>
</feature>
<name>A0A1D1UTZ0_RAMVA</name>
<feature type="compositionally biased region" description="Basic and acidic residues" evidence="1">
    <location>
        <begin position="168"/>
        <end position="180"/>
    </location>
</feature>
<feature type="compositionally biased region" description="Polar residues" evidence="1">
    <location>
        <begin position="216"/>
        <end position="243"/>
    </location>
</feature>
<gene>
    <name evidence="2" type="primary">RvY_04133-1</name>
    <name evidence="2" type="synonym">RvY_04133.1</name>
    <name evidence="2" type="ORF">RvY_04133</name>
</gene>
<feature type="region of interest" description="Disordered" evidence="1">
    <location>
        <begin position="35"/>
        <end position="117"/>
    </location>
</feature>
<proteinExistence type="predicted"/>
<feature type="region of interest" description="Disordered" evidence="1">
    <location>
        <begin position="216"/>
        <end position="245"/>
    </location>
</feature>
<organism evidence="2 3">
    <name type="scientific">Ramazzottius varieornatus</name>
    <name type="common">Water bear</name>
    <name type="synonym">Tardigrade</name>
    <dbReference type="NCBI Taxonomy" id="947166"/>
    <lineage>
        <taxon>Eukaryota</taxon>
        <taxon>Metazoa</taxon>
        <taxon>Ecdysozoa</taxon>
        <taxon>Tardigrada</taxon>
        <taxon>Eutardigrada</taxon>
        <taxon>Parachela</taxon>
        <taxon>Hypsibioidea</taxon>
        <taxon>Ramazzottiidae</taxon>
        <taxon>Ramazzottius</taxon>
    </lineage>
</organism>
<sequence>MVVTSRFPFRSFLAAVGIVFVSLFRPSYYVQGRRASGDTEDVYNSRPTDTGYREATYPSGNPVAGTYHPNRRTSASSSRPDDEDYSYGSPYGSSYSSRRTTTRYASSGNSRSGWNDDYDDSYIPASTKTPRGSSGGIFQSIKDLLSHSSSGSGTSSSKYQPSSGYDDYSERSVEHREEGSSKSGLGDAFSKYGKYLIPALTMAGKHLPKLLGKKFGSSNKDVTDNTNPQTQGSHPETYSPSQSDEFRTAVNRPTGQWSNGKRVVPIGTPIIPTPSPVAESYQVPTRIWKTFTPWKTRNDVEREAATLPPVTTVADKTELENEEACNLVRWNREVPFTELPSMIIAFLANNSASGTTIVKKANALRGLLDRTEETFNSEEVLDTEPAFAVPAGLTWQTCFHREFNTASADRPRAPLSTRCLMAQRLKANWPECMPVSSTTAATITSRTREPMLASLDRLRSIYLSNAEDGQLDLDDLVQASAACTNPKDDKLVRTRLANCLDYSLHAEQVINANVTGSVFGKEEICSRFLSFDVARCAGLVPRNAPADLKPTACQVDQLLIISAFARNFYSCHYEIDPTTVAQLQQARKGKTVITPQG</sequence>
<accession>A0A1D1UTZ0</accession>
<reference evidence="2 3" key="1">
    <citation type="journal article" date="2016" name="Nat. Commun.">
        <title>Extremotolerant tardigrade genome and improved radiotolerance of human cultured cells by tardigrade-unique protein.</title>
        <authorList>
            <person name="Hashimoto T."/>
            <person name="Horikawa D.D."/>
            <person name="Saito Y."/>
            <person name="Kuwahara H."/>
            <person name="Kozuka-Hata H."/>
            <person name="Shin-I T."/>
            <person name="Minakuchi Y."/>
            <person name="Ohishi K."/>
            <person name="Motoyama A."/>
            <person name="Aizu T."/>
            <person name="Enomoto A."/>
            <person name="Kondo K."/>
            <person name="Tanaka S."/>
            <person name="Hara Y."/>
            <person name="Koshikawa S."/>
            <person name="Sagara H."/>
            <person name="Miura T."/>
            <person name="Yokobori S."/>
            <person name="Miyagawa K."/>
            <person name="Suzuki Y."/>
            <person name="Kubo T."/>
            <person name="Oyama M."/>
            <person name="Kohara Y."/>
            <person name="Fujiyama A."/>
            <person name="Arakawa K."/>
            <person name="Katayama T."/>
            <person name="Toyoda A."/>
            <person name="Kunieda T."/>
        </authorList>
    </citation>
    <scope>NUCLEOTIDE SEQUENCE [LARGE SCALE GENOMIC DNA]</scope>
    <source>
        <strain evidence="2 3">YOKOZUNA-1</strain>
    </source>
</reference>
<dbReference type="AlphaFoldDB" id="A0A1D1UTZ0"/>